<feature type="domain" description="LytR/CpsA/Psr regulator C-terminal" evidence="3">
    <location>
        <begin position="575"/>
        <end position="660"/>
    </location>
</feature>
<sequence length="665" mass="69069">MPSGTWCRTGWCVTSTNASCTGTLRRGRARGAAAVNDRQDPYGPGEPPRADGYGYGYDEYGRPVRTEPRDGYPAPDAGAGQQPAYDAYDPYGTYASGGYAPDSYAQGAQDAYPPDAYPQNGYSPGAYSQDPYAPEAYGQDPYPTGSPSTDPSAYAPGGYPAPDAGTGQQPAYDPYDPYPSDTGQQPRADGVWIPQQPQTPWYEEGSGTADGTAGADGAVASPDRDRDRDRDSGTESDSGTGADDEYRTEEFSFVEEQDGETEDVIDWLKFSENRTERREEAKRRGRNRTVALVVTLAVVLVGGAGWLWAAGLLPGMSGSEDSGPAAGGAQKRSVIVVHLREVDGGETSTALLVNNEAAGKGTTVLLPNSLAVSSAGGTGTATTLGKAFQSEGAAATRDALGLLLGTEIRGTWRLDTPYLYKWVELVGGITVDADTTVPGAKKGDDPLVEKGKERDLDGNAAVAYATHRAAGEPQSKQLVRFGQVVEATLEKMSDDPATAIKTVGALAQIHDPSLTESQLGASLAPLAGYAKKGDHATELLPVEEDGTLSEKVSDGLVKDVLGGTVKNADPDATPRVSLKNATGEESAVGTARVTLVNAGYTVVGGGAGSARGSSRVTYADPADKAKAEEVARTLGLPEKSVAKAKGAANADVTVVLGGDYEPADG</sequence>
<keyword evidence="2" id="KW-1133">Transmembrane helix</keyword>
<dbReference type="Pfam" id="PF13399">
    <property type="entry name" value="LytR_C"/>
    <property type="match status" value="1"/>
</dbReference>
<feature type="compositionally biased region" description="Basic and acidic residues" evidence="1">
    <location>
        <begin position="59"/>
        <end position="70"/>
    </location>
</feature>
<evidence type="ECO:0000256" key="2">
    <source>
        <dbReference type="SAM" id="Phobius"/>
    </source>
</evidence>
<evidence type="ECO:0000313" key="5">
    <source>
        <dbReference type="Proteomes" id="UP000230407"/>
    </source>
</evidence>
<accession>A0A2M8LQN6</accession>
<feature type="compositionally biased region" description="Low complexity" evidence="1">
    <location>
        <begin position="71"/>
        <end position="85"/>
    </location>
</feature>
<comment type="caution">
    <text evidence="4">The sequence shown here is derived from an EMBL/GenBank/DDBJ whole genome shotgun (WGS) entry which is preliminary data.</text>
</comment>
<feature type="compositionally biased region" description="Basic and acidic residues" evidence="1">
    <location>
        <begin position="222"/>
        <end position="233"/>
    </location>
</feature>
<organism evidence="4 5">
    <name type="scientific">Streptomyces carminius</name>
    <dbReference type="NCBI Taxonomy" id="2665496"/>
    <lineage>
        <taxon>Bacteria</taxon>
        <taxon>Bacillati</taxon>
        <taxon>Actinomycetota</taxon>
        <taxon>Actinomycetes</taxon>
        <taxon>Kitasatosporales</taxon>
        <taxon>Streptomycetaceae</taxon>
        <taxon>Streptomyces</taxon>
    </lineage>
</organism>
<feature type="region of interest" description="Disordered" evidence="1">
    <location>
        <begin position="105"/>
        <end position="260"/>
    </location>
</feature>
<keyword evidence="2" id="KW-0472">Membrane</keyword>
<name>A0A2M8LQN6_9ACTN</name>
<evidence type="ECO:0000313" key="4">
    <source>
        <dbReference type="EMBL" id="PJE94267.1"/>
    </source>
</evidence>
<gene>
    <name evidence="4" type="ORF">CUT44_28780</name>
</gene>
<evidence type="ECO:0000259" key="3">
    <source>
        <dbReference type="Pfam" id="PF13399"/>
    </source>
</evidence>
<feature type="compositionally biased region" description="Low complexity" evidence="1">
    <location>
        <begin position="150"/>
        <end position="181"/>
    </location>
</feature>
<dbReference type="InterPro" id="IPR050922">
    <property type="entry name" value="LytR/CpsA/Psr_CW_biosynth"/>
</dbReference>
<feature type="region of interest" description="Disordered" evidence="1">
    <location>
        <begin position="29"/>
        <end position="85"/>
    </location>
</feature>
<dbReference type="InterPro" id="IPR027381">
    <property type="entry name" value="LytR/CpsA/Psr_C"/>
</dbReference>
<keyword evidence="5" id="KW-1185">Reference proteome</keyword>
<dbReference type="PANTHER" id="PTHR33392:SF6">
    <property type="entry name" value="POLYISOPRENYL-TEICHOIC ACID--PEPTIDOGLYCAN TEICHOIC ACID TRANSFERASE TAGU"/>
    <property type="match status" value="1"/>
</dbReference>
<proteinExistence type="predicted"/>
<reference evidence="4 5" key="1">
    <citation type="submission" date="2017-11" db="EMBL/GenBank/DDBJ databases">
        <title>Streptomyces carmine sp. nov., a novel actinomycete isolated from Sophora alopecuroides in Xinjiang, China.</title>
        <authorList>
            <person name="Wang Y."/>
            <person name="Luo X."/>
            <person name="Wan C."/>
            <person name="Zhang L."/>
        </authorList>
    </citation>
    <scope>NUCLEOTIDE SEQUENCE [LARGE SCALE GENOMIC DNA]</scope>
    <source>
        <strain evidence="4 5">TRM SA0054</strain>
    </source>
</reference>
<keyword evidence="2" id="KW-0812">Transmembrane</keyword>
<dbReference type="Gene3D" id="3.40.630.190">
    <property type="entry name" value="LCP protein"/>
    <property type="match status" value="1"/>
</dbReference>
<feature type="compositionally biased region" description="Low complexity" evidence="1">
    <location>
        <begin position="205"/>
        <end position="221"/>
    </location>
</feature>
<dbReference type="AlphaFoldDB" id="A0A2M8LQN6"/>
<feature type="transmembrane region" description="Helical" evidence="2">
    <location>
        <begin position="290"/>
        <end position="309"/>
    </location>
</feature>
<dbReference type="Proteomes" id="UP000230407">
    <property type="component" value="Unassembled WGS sequence"/>
</dbReference>
<evidence type="ECO:0000256" key="1">
    <source>
        <dbReference type="SAM" id="MobiDB-lite"/>
    </source>
</evidence>
<dbReference type="PANTHER" id="PTHR33392">
    <property type="entry name" value="POLYISOPRENYL-TEICHOIC ACID--PEPTIDOGLYCAN TEICHOIC ACID TRANSFERASE TAGU"/>
    <property type="match status" value="1"/>
</dbReference>
<feature type="compositionally biased region" description="Acidic residues" evidence="1">
    <location>
        <begin position="251"/>
        <end position="260"/>
    </location>
</feature>
<protein>
    <recommendedName>
        <fullName evidence="3">LytR/CpsA/Psr regulator C-terminal domain-containing protein</fullName>
    </recommendedName>
</protein>
<dbReference type="EMBL" id="PGGW01000069">
    <property type="protein sequence ID" value="PJE94267.1"/>
    <property type="molecule type" value="Genomic_DNA"/>
</dbReference>